<feature type="region of interest" description="SAW" evidence="5">
    <location>
        <begin position="355"/>
        <end position="451"/>
    </location>
</feature>
<comment type="similarity">
    <text evidence="5">Belongs to the GRAS family.</text>
</comment>
<dbReference type="Proteomes" id="UP000504609">
    <property type="component" value="Unplaced"/>
</dbReference>
<dbReference type="PROSITE" id="PS50985">
    <property type="entry name" value="GRAS"/>
    <property type="match status" value="1"/>
</dbReference>
<proteinExistence type="inferred from homology"/>
<dbReference type="Pfam" id="PF03514">
    <property type="entry name" value="GRAS"/>
    <property type="match status" value="1"/>
</dbReference>
<evidence type="ECO:0000256" key="5">
    <source>
        <dbReference type="PROSITE-ProRule" id="PRU01191"/>
    </source>
</evidence>
<keyword evidence="2" id="KW-0805">Transcription regulation</keyword>
<name>A0A6J1H8G1_CUCMO</name>
<accession>A0A6J1H8G1</accession>
<dbReference type="RefSeq" id="XP_022960205.1">
    <property type="nucleotide sequence ID" value="XM_023104437.1"/>
</dbReference>
<dbReference type="InterPro" id="IPR005202">
    <property type="entry name" value="TF_GRAS"/>
</dbReference>
<comment type="subcellular location">
    <subcellularLocation>
        <location evidence="1">Nucleus</location>
    </subcellularLocation>
</comment>
<feature type="short sequence motif" description="VHIID" evidence="5">
    <location>
        <begin position="173"/>
        <end position="177"/>
    </location>
</feature>
<reference evidence="7" key="1">
    <citation type="submission" date="2025-08" db="UniProtKB">
        <authorList>
            <consortium name="RefSeq"/>
        </authorList>
    </citation>
    <scope>IDENTIFICATION</scope>
    <source>
        <tissue evidence="7">Young leaves</tissue>
    </source>
</reference>
<dbReference type="PANTHER" id="PTHR31636">
    <property type="entry name" value="OSJNBA0084A10.13 PROTEIN-RELATED"/>
    <property type="match status" value="1"/>
</dbReference>
<dbReference type="GO" id="GO:0005634">
    <property type="term" value="C:nucleus"/>
    <property type="evidence" value="ECO:0007669"/>
    <property type="project" value="UniProtKB-SubCell"/>
</dbReference>
<sequence length="452" mass="51704">MDITLFTAKEAPTIFFSESHDHRHCHRLHRVRFPNLAMQSSISQSSKYSLDHSPPAAAGKWASTLLNDCARAISDKDSNKIHHLLWMLNELASPYGDSDQKLAYYFLQALFCRATETGLTCYKTLVTVSEKNYSFDSALKLILKFQEVSPWMTFGHVASNGAILEALERETKLHIIDISDTLCTQWPTLLESLATRNDDTPHLKLTVVSTTTKVKSLMMEIGQRMEKFARLMGVPFEFNPITNLNQLSDLENEALKVEEDEAIAINCNGALRTIKIEERNAVISMLKSLKPRVLTIVEEEADFLSSKNEFMSCFDECLRFYTLYFEMLEESFEATSNEKLGLERECSRNIVRVLGCGNESELERELTSERREKGKQWSERLEERGFLSARFSDDVMDDVKALLKRYKPGWALMHRTGAIDTNRDEEEGGDDSSGIYLTWKEVPMVWISAWKP</sequence>
<feature type="region of interest" description="VHIID" evidence="5">
    <location>
        <begin position="142"/>
        <end position="207"/>
    </location>
</feature>
<dbReference type="GeneID" id="111461014"/>
<evidence type="ECO:0000256" key="1">
    <source>
        <dbReference type="ARBA" id="ARBA00004123"/>
    </source>
</evidence>
<keyword evidence="4" id="KW-0539">Nucleus</keyword>
<evidence type="ECO:0000256" key="4">
    <source>
        <dbReference type="ARBA" id="ARBA00023242"/>
    </source>
</evidence>
<evidence type="ECO:0000313" key="7">
    <source>
        <dbReference type="RefSeq" id="XP_022960205.1"/>
    </source>
</evidence>
<evidence type="ECO:0000256" key="2">
    <source>
        <dbReference type="ARBA" id="ARBA00023015"/>
    </source>
</evidence>
<evidence type="ECO:0000256" key="3">
    <source>
        <dbReference type="ARBA" id="ARBA00023163"/>
    </source>
</evidence>
<gene>
    <name evidence="7" type="primary">LOC111461014</name>
</gene>
<dbReference type="KEGG" id="cmos:111461014"/>
<evidence type="ECO:0000313" key="6">
    <source>
        <dbReference type="Proteomes" id="UP000504609"/>
    </source>
</evidence>
<organism evidence="6 7">
    <name type="scientific">Cucurbita moschata</name>
    <name type="common">Winter crookneck squash</name>
    <name type="synonym">Cucurbita pepo var. moschata</name>
    <dbReference type="NCBI Taxonomy" id="3662"/>
    <lineage>
        <taxon>Eukaryota</taxon>
        <taxon>Viridiplantae</taxon>
        <taxon>Streptophyta</taxon>
        <taxon>Embryophyta</taxon>
        <taxon>Tracheophyta</taxon>
        <taxon>Spermatophyta</taxon>
        <taxon>Magnoliopsida</taxon>
        <taxon>eudicotyledons</taxon>
        <taxon>Gunneridae</taxon>
        <taxon>Pentapetalae</taxon>
        <taxon>rosids</taxon>
        <taxon>fabids</taxon>
        <taxon>Cucurbitales</taxon>
        <taxon>Cucurbitaceae</taxon>
        <taxon>Cucurbiteae</taxon>
        <taxon>Cucurbita</taxon>
    </lineage>
</organism>
<keyword evidence="6" id="KW-1185">Reference proteome</keyword>
<keyword evidence="3" id="KW-0804">Transcription</keyword>
<protein>
    <submittedName>
        <fullName evidence="7">Protein SHORT-ROOT-like</fullName>
    </submittedName>
</protein>
<comment type="caution">
    <text evidence="5">Lacks conserved residue(s) required for the propagation of feature annotation.</text>
</comment>
<dbReference type="AlphaFoldDB" id="A0A6J1H8G1"/>